<dbReference type="Gene3D" id="1.10.286.10">
    <property type="match status" value="1"/>
</dbReference>
<dbReference type="InterPro" id="IPR001474">
    <property type="entry name" value="GTP_CycHdrlase_I"/>
</dbReference>
<accession>A0ABW1VFR3</accession>
<organism evidence="7 8">
    <name type="scientific">Luethyella okanaganae</name>
    <dbReference type="NCBI Taxonomy" id="69372"/>
    <lineage>
        <taxon>Bacteria</taxon>
        <taxon>Bacillati</taxon>
        <taxon>Actinomycetota</taxon>
        <taxon>Actinomycetes</taxon>
        <taxon>Micrococcales</taxon>
        <taxon>Microbacteriaceae</taxon>
        <taxon>Luethyella</taxon>
    </lineage>
</organism>
<feature type="domain" description="GTP cyclohydrolase I" evidence="6">
    <location>
        <begin position="9"/>
        <end position="192"/>
    </location>
</feature>
<dbReference type="GO" id="GO:0003934">
    <property type="term" value="F:GTP cyclohydrolase I activity"/>
    <property type="evidence" value="ECO:0007669"/>
    <property type="project" value="UniProtKB-EC"/>
</dbReference>
<comment type="subunit">
    <text evidence="5">Homopolymer.</text>
</comment>
<keyword evidence="5" id="KW-0862">Zinc</keyword>
<comment type="caution">
    <text evidence="7">The sequence shown here is derived from an EMBL/GenBank/DDBJ whole genome shotgun (WGS) entry which is preliminary data.</text>
</comment>
<keyword evidence="3 5" id="KW-0554">One-carbon metabolism</keyword>
<dbReference type="RefSeq" id="WP_386731721.1">
    <property type="nucleotide sequence ID" value="NZ_JBHSTP010000003.1"/>
</dbReference>
<feature type="binding site" evidence="5">
    <location>
        <position position="157"/>
    </location>
    <ligand>
        <name>Zn(2+)</name>
        <dbReference type="ChEBI" id="CHEBI:29105"/>
    </ligand>
</feature>
<sequence>MTGVDRARIEAAVRELILAIGEDPARPGLSRTPARVADAYAEFFGGLDVDPLDHLRDSVPIGSSDAGVPQTSDAVLLRSIDFRSVCEHHLLPFVGVVHIAYLPNERVVGLGRLPAVVETLAARPQLQERLTEEIADAVQHGLDPRGVLVVMDAVHRCVVARGSRHTSSSTVTIASRGELSDPVARAELMALIGAEHHA</sequence>
<keyword evidence="5" id="KW-0479">Metal-binding</keyword>
<dbReference type="HAMAP" id="MF_00223">
    <property type="entry name" value="FolE"/>
    <property type="match status" value="1"/>
</dbReference>
<feature type="binding site" evidence="5">
    <location>
        <position position="86"/>
    </location>
    <ligand>
        <name>Zn(2+)</name>
        <dbReference type="ChEBI" id="CHEBI:29105"/>
    </ligand>
</feature>
<keyword evidence="8" id="KW-1185">Reference proteome</keyword>
<dbReference type="SUPFAM" id="SSF55620">
    <property type="entry name" value="Tetrahydrobiopterin biosynthesis enzymes-like"/>
    <property type="match status" value="1"/>
</dbReference>
<dbReference type="PROSITE" id="PS00860">
    <property type="entry name" value="GTP_CYCLOHYDROL_1_2"/>
    <property type="match status" value="1"/>
</dbReference>
<dbReference type="Gene3D" id="3.30.1130.10">
    <property type="match status" value="1"/>
</dbReference>
<evidence type="ECO:0000256" key="3">
    <source>
        <dbReference type="ARBA" id="ARBA00022563"/>
    </source>
</evidence>
<evidence type="ECO:0000256" key="4">
    <source>
        <dbReference type="ARBA" id="ARBA00022801"/>
    </source>
</evidence>
<name>A0ABW1VFR3_9MICO</name>
<evidence type="ECO:0000256" key="2">
    <source>
        <dbReference type="ARBA" id="ARBA00005080"/>
    </source>
</evidence>
<dbReference type="Pfam" id="PF01227">
    <property type="entry name" value="GTP_cyclohydroI"/>
    <property type="match status" value="1"/>
</dbReference>
<reference evidence="8" key="1">
    <citation type="journal article" date="2019" name="Int. J. Syst. Evol. Microbiol.">
        <title>The Global Catalogue of Microorganisms (GCM) 10K type strain sequencing project: providing services to taxonomists for standard genome sequencing and annotation.</title>
        <authorList>
            <consortium name="The Broad Institute Genomics Platform"/>
            <consortium name="The Broad Institute Genome Sequencing Center for Infectious Disease"/>
            <person name="Wu L."/>
            <person name="Ma J."/>
        </authorList>
    </citation>
    <scope>NUCLEOTIDE SEQUENCE [LARGE SCALE GENOMIC DNA]</scope>
    <source>
        <strain evidence="8">CCUG 43304</strain>
    </source>
</reference>
<comment type="similarity">
    <text evidence="5">Belongs to the GTP cyclohydrolase I family.</text>
</comment>
<comment type="pathway">
    <text evidence="2 5">Cofactor biosynthesis; 7,8-dihydroneopterin triphosphate biosynthesis; 7,8-dihydroneopterin triphosphate from GTP: step 1/1.</text>
</comment>
<proteinExistence type="inferred from homology"/>
<keyword evidence="5" id="KW-0547">Nucleotide-binding</keyword>
<dbReference type="PANTHER" id="PTHR11109:SF7">
    <property type="entry name" value="GTP CYCLOHYDROLASE 1"/>
    <property type="match status" value="1"/>
</dbReference>
<dbReference type="PANTHER" id="PTHR11109">
    <property type="entry name" value="GTP CYCLOHYDROLASE I"/>
    <property type="match status" value="1"/>
</dbReference>
<protein>
    <recommendedName>
        <fullName evidence="5">GTP cyclohydrolase 1</fullName>
        <ecNumber evidence="5">3.5.4.16</ecNumber>
    </recommendedName>
    <alternativeName>
        <fullName evidence="5">GTP cyclohydrolase I</fullName>
        <shortName evidence="5">GTP-CH-I</shortName>
    </alternativeName>
</protein>
<evidence type="ECO:0000259" key="6">
    <source>
        <dbReference type="Pfam" id="PF01227"/>
    </source>
</evidence>
<gene>
    <name evidence="5 7" type="primary">folE</name>
    <name evidence="7" type="ORF">ACFQB0_11650</name>
</gene>
<dbReference type="Proteomes" id="UP001596306">
    <property type="component" value="Unassembled WGS sequence"/>
</dbReference>
<dbReference type="InterPro" id="IPR020602">
    <property type="entry name" value="GTP_CycHdrlase_I_dom"/>
</dbReference>
<dbReference type="NCBIfam" id="NF006825">
    <property type="entry name" value="PRK09347.1-2"/>
    <property type="match status" value="1"/>
</dbReference>
<dbReference type="InterPro" id="IPR018234">
    <property type="entry name" value="GTP_CycHdrlase_I_CS"/>
</dbReference>
<dbReference type="NCBIfam" id="NF006826">
    <property type="entry name" value="PRK09347.1-3"/>
    <property type="match status" value="1"/>
</dbReference>
<feature type="binding site" evidence="5">
    <location>
        <position position="89"/>
    </location>
    <ligand>
        <name>Zn(2+)</name>
        <dbReference type="ChEBI" id="CHEBI:29105"/>
    </ligand>
</feature>
<keyword evidence="4 5" id="KW-0378">Hydrolase</keyword>
<comment type="catalytic activity">
    <reaction evidence="1 5">
        <text>GTP + H2O = 7,8-dihydroneopterin 3'-triphosphate + formate + H(+)</text>
        <dbReference type="Rhea" id="RHEA:17473"/>
        <dbReference type="ChEBI" id="CHEBI:15377"/>
        <dbReference type="ChEBI" id="CHEBI:15378"/>
        <dbReference type="ChEBI" id="CHEBI:15740"/>
        <dbReference type="ChEBI" id="CHEBI:37565"/>
        <dbReference type="ChEBI" id="CHEBI:58462"/>
        <dbReference type="EC" id="3.5.4.16"/>
    </reaction>
</comment>
<dbReference type="EC" id="3.5.4.16" evidence="5"/>
<dbReference type="InterPro" id="IPR043134">
    <property type="entry name" value="GTP-CH-I_N"/>
</dbReference>
<dbReference type="InterPro" id="IPR043133">
    <property type="entry name" value="GTP-CH-I_C/QueF"/>
</dbReference>
<evidence type="ECO:0000256" key="1">
    <source>
        <dbReference type="ARBA" id="ARBA00001052"/>
    </source>
</evidence>
<dbReference type="EMBL" id="JBHSTP010000003">
    <property type="protein sequence ID" value="MFC6356759.1"/>
    <property type="molecule type" value="Genomic_DNA"/>
</dbReference>
<evidence type="ECO:0000256" key="5">
    <source>
        <dbReference type="HAMAP-Rule" id="MF_00223"/>
    </source>
</evidence>
<keyword evidence="5" id="KW-0342">GTP-binding</keyword>
<evidence type="ECO:0000313" key="7">
    <source>
        <dbReference type="EMBL" id="MFC6356759.1"/>
    </source>
</evidence>
<evidence type="ECO:0000313" key="8">
    <source>
        <dbReference type="Proteomes" id="UP001596306"/>
    </source>
</evidence>